<keyword evidence="4" id="KW-1185">Reference proteome</keyword>
<gene>
    <name evidence="3" type="ORF">KY084_14975</name>
</gene>
<protein>
    <recommendedName>
        <fullName evidence="5">Metalloprotease PmbA</fullName>
    </recommendedName>
</protein>
<dbReference type="Proteomes" id="UP001197214">
    <property type="component" value="Unassembled WGS sequence"/>
</dbReference>
<evidence type="ECO:0008006" key="5">
    <source>
        <dbReference type="Google" id="ProtNLM"/>
    </source>
</evidence>
<organism evidence="3 4">
    <name type="scientific">Stakelama flava</name>
    <dbReference type="NCBI Taxonomy" id="2860338"/>
    <lineage>
        <taxon>Bacteria</taxon>
        <taxon>Pseudomonadati</taxon>
        <taxon>Pseudomonadota</taxon>
        <taxon>Alphaproteobacteria</taxon>
        <taxon>Sphingomonadales</taxon>
        <taxon>Sphingomonadaceae</taxon>
        <taxon>Stakelama</taxon>
    </lineage>
</organism>
<feature type="domain" description="Metalloprotease TldD/E N-terminal" evidence="1">
    <location>
        <begin position="46"/>
        <end position="99"/>
    </location>
</feature>
<dbReference type="InterPro" id="IPR002510">
    <property type="entry name" value="Metalloprtase-TldD/E_N"/>
</dbReference>
<sequence>MQGTEKGYLLNSRGDLSQIARNAANRALALGAQEVVASATEMAGIVMRARRGVFENAVREGAQFVTIRVFHRGRMGTATTAALDPDAIDLTAGRAIAIAQTVESDPDAAPADDEWLARSAPEIEMFVPSGLSAQDLGRIALEIEAGCIAEGEDAVRVGEAGAASVDACSAIAIGRDFDRSLIGSRHDLWCTALGERDGMMAQDSWSSTDRRLSQLQSAALVGATAADRARRKLGGRALTTRTCPVLFDATVAASLVHEIVRALGGHAQVRGATFLGGGIDSQALADHIDLLEDPFEPFGLASGACDGEGVVSLRRRVIAGGRVQGYFLSCLYARKLGLVPTGNADGPRNLHFTSRDRAEPLDAMLRRMGRGLWLTELIGGAVDPVSGAYSKAAAGFWIEDGEVAFPVQDITIAGDLPVMLRQIVAIGSDVHRNGAVRTGSVLIERMRVSGR</sequence>
<dbReference type="EMBL" id="JAHWZX010000019">
    <property type="protein sequence ID" value="MBW4332163.1"/>
    <property type="molecule type" value="Genomic_DNA"/>
</dbReference>
<evidence type="ECO:0000313" key="4">
    <source>
        <dbReference type="Proteomes" id="UP001197214"/>
    </source>
</evidence>
<accession>A0ABS6XPM1</accession>
<dbReference type="InterPro" id="IPR045569">
    <property type="entry name" value="Metalloprtase-TldD/E_C"/>
</dbReference>
<evidence type="ECO:0000259" key="1">
    <source>
        <dbReference type="Pfam" id="PF01523"/>
    </source>
</evidence>
<comment type="caution">
    <text evidence="3">The sequence shown here is derived from an EMBL/GenBank/DDBJ whole genome shotgun (WGS) entry which is preliminary data.</text>
</comment>
<dbReference type="PANTHER" id="PTHR43421">
    <property type="entry name" value="METALLOPROTEASE PMBA"/>
    <property type="match status" value="1"/>
</dbReference>
<dbReference type="Pfam" id="PF19289">
    <property type="entry name" value="PmbA_TldD_3rd"/>
    <property type="match status" value="1"/>
</dbReference>
<reference evidence="3 4" key="1">
    <citation type="submission" date="2021-07" db="EMBL/GenBank/DDBJ databases">
        <title>Stakelama flava sp. nov., a novel endophytic bacterium isolated from branch of Kandelia candel.</title>
        <authorList>
            <person name="Tuo L."/>
        </authorList>
    </citation>
    <scope>NUCLEOTIDE SEQUENCE [LARGE SCALE GENOMIC DNA]</scope>
    <source>
        <strain evidence="3 4">CBK3Z-3</strain>
    </source>
</reference>
<dbReference type="RefSeq" id="WP_219239282.1">
    <property type="nucleotide sequence ID" value="NZ_JAHWZX010000019.1"/>
</dbReference>
<proteinExistence type="predicted"/>
<evidence type="ECO:0000313" key="3">
    <source>
        <dbReference type="EMBL" id="MBW4332163.1"/>
    </source>
</evidence>
<feature type="domain" description="Metalloprotease TldD/E C-terminal" evidence="2">
    <location>
        <begin position="240"/>
        <end position="450"/>
    </location>
</feature>
<dbReference type="Pfam" id="PF01523">
    <property type="entry name" value="PmbA_TldD_1st"/>
    <property type="match status" value="1"/>
</dbReference>
<dbReference type="PANTHER" id="PTHR43421:SF1">
    <property type="entry name" value="METALLOPROTEASE PMBA"/>
    <property type="match status" value="1"/>
</dbReference>
<name>A0ABS6XPM1_9SPHN</name>
<dbReference type="InterPro" id="IPR047657">
    <property type="entry name" value="PmbA"/>
</dbReference>
<evidence type="ECO:0000259" key="2">
    <source>
        <dbReference type="Pfam" id="PF19289"/>
    </source>
</evidence>